<evidence type="ECO:0000256" key="10">
    <source>
        <dbReference type="SAM" id="MobiDB-lite"/>
    </source>
</evidence>
<dbReference type="InterPro" id="IPR058781">
    <property type="entry name" value="HH_AprE-like"/>
</dbReference>
<feature type="transmembrane region" description="Helical" evidence="9">
    <location>
        <begin position="41"/>
        <end position="63"/>
    </location>
</feature>
<evidence type="ECO:0000256" key="5">
    <source>
        <dbReference type="ARBA" id="ARBA00022519"/>
    </source>
</evidence>
<keyword evidence="7 9" id="KW-1133">Transmembrane helix</keyword>
<dbReference type="PRINTS" id="PR01490">
    <property type="entry name" value="RTXTOXIND"/>
</dbReference>
<keyword evidence="6 9" id="KW-0812">Transmembrane</keyword>
<dbReference type="PROSITE" id="PS00543">
    <property type="entry name" value="HLYD_FAMILY"/>
    <property type="match status" value="1"/>
</dbReference>
<feature type="compositionally biased region" description="Basic and acidic residues" evidence="10">
    <location>
        <begin position="187"/>
        <end position="203"/>
    </location>
</feature>
<accession>A0A4P7LBX0</accession>
<keyword evidence="5 9" id="KW-0997">Cell inner membrane</keyword>
<dbReference type="Gene3D" id="2.40.30.170">
    <property type="match status" value="1"/>
</dbReference>
<evidence type="ECO:0000256" key="4">
    <source>
        <dbReference type="ARBA" id="ARBA00022475"/>
    </source>
</evidence>
<dbReference type="Proteomes" id="UP000295294">
    <property type="component" value="Chromosome 1"/>
</dbReference>
<dbReference type="NCBIfam" id="TIGR01843">
    <property type="entry name" value="type_I_hlyD"/>
    <property type="match status" value="1"/>
</dbReference>
<evidence type="ECO:0000256" key="1">
    <source>
        <dbReference type="ARBA" id="ARBA00004377"/>
    </source>
</evidence>
<proteinExistence type="inferred from homology"/>
<reference evidence="13 14" key="1">
    <citation type="submission" date="2019-03" db="EMBL/GenBank/DDBJ databases">
        <title>Efficiently degradation of phenoxyalkanoic acid herbicides by Cupriavidus oxalaticus strain X32.</title>
        <authorList>
            <person name="Sheng X."/>
        </authorList>
    </citation>
    <scope>NUCLEOTIDE SEQUENCE [LARGE SCALE GENOMIC DNA]</scope>
    <source>
        <strain evidence="13 14">X32</strain>
    </source>
</reference>
<keyword evidence="8 9" id="KW-0472">Membrane</keyword>
<dbReference type="KEGG" id="cox:E0W60_01300"/>
<dbReference type="Pfam" id="PF26002">
    <property type="entry name" value="Beta-barrel_AprE"/>
    <property type="match status" value="1"/>
</dbReference>
<keyword evidence="4 9" id="KW-1003">Cell membrane</keyword>
<dbReference type="Pfam" id="PF25994">
    <property type="entry name" value="HH_AprE"/>
    <property type="match status" value="1"/>
</dbReference>
<evidence type="ECO:0000256" key="8">
    <source>
        <dbReference type="ARBA" id="ARBA00023136"/>
    </source>
</evidence>
<dbReference type="AlphaFoldDB" id="A0A4P7LBX0"/>
<dbReference type="Gene3D" id="2.40.50.100">
    <property type="match status" value="1"/>
</dbReference>
<evidence type="ECO:0000313" key="13">
    <source>
        <dbReference type="EMBL" id="QBY49897.1"/>
    </source>
</evidence>
<organism evidence="13 14">
    <name type="scientific">Cupriavidus oxalaticus</name>
    <dbReference type="NCBI Taxonomy" id="96344"/>
    <lineage>
        <taxon>Bacteria</taxon>
        <taxon>Pseudomonadati</taxon>
        <taxon>Pseudomonadota</taxon>
        <taxon>Betaproteobacteria</taxon>
        <taxon>Burkholderiales</taxon>
        <taxon>Burkholderiaceae</taxon>
        <taxon>Cupriavidus</taxon>
    </lineage>
</organism>
<feature type="region of interest" description="Disordered" evidence="10">
    <location>
        <begin position="186"/>
        <end position="205"/>
    </location>
</feature>
<evidence type="ECO:0000313" key="14">
    <source>
        <dbReference type="Proteomes" id="UP000295294"/>
    </source>
</evidence>
<gene>
    <name evidence="13" type="ORF">E0W60_01300</name>
</gene>
<dbReference type="InterPro" id="IPR058982">
    <property type="entry name" value="Beta-barrel_AprE"/>
</dbReference>
<dbReference type="GO" id="GO:0009306">
    <property type="term" value="P:protein secretion"/>
    <property type="evidence" value="ECO:0007669"/>
    <property type="project" value="InterPro"/>
</dbReference>
<evidence type="ECO:0000256" key="9">
    <source>
        <dbReference type="RuleBase" id="RU365093"/>
    </source>
</evidence>
<comment type="similarity">
    <text evidence="2 9">Belongs to the membrane fusion protein (MFP) (TC 8.A.1) family.</text>
</comment>
<evidence type="ECO:0000256" key="6">
    <source>
        <dbReference type="ARBA" id="ARBA00022692"/>
    </source>
</evidence>
<evidence type="ECO:0000256" key="7">
    <source>
        <dbReference type="ARBA" id="ARBA00022989"/>
    </source>
</evidence>
<dbReference type="PANTHER" id="PTHR30386">
    <property type="entry name" value="MEMBRANE FUSION SUBUNIT OF EMRAB-TOLC MULTIDRUG EFFLUX PUMP"/>
    <property type="match status" value="1"/>
</dbReference>
<dbReference type="RefSeq" id="WP_135702758.1">
    <property type="nucleotide sequence ID" value="NZ_CP038634.1"/>
</dbReference>
<feature type="domain" description="AprE-like beta-barrel" evidence="12">
    <location>
        <begin position="344"/>
        <end position="437"/>
    </location>
</feature>
<evidence type="ECO:0000259" key="12">
    <source>
        <dbReference type="Pfam" id="PF26002"/>
    </source>
</evidence>
<sequence length="460" mass="51130">MSRLHETRNRLRRLAAALRPHADDTVFMGEREAAAVAGPRWFTHWILLCTLLFVLVALAWAALARVDEVTVGEGKVIPSSQVQVVQNLEGGIVAEIMVRPGQVVNKDQALMRIDDTRFTASYQEGRTRDDALVARIARLSAESAGTAFVASAAGDADNRRFLAEEHALFESRKRALEANLSVLRQQSEQRRQELTEKRSREQQLRQSHRLVAQELAMMRPMVAQGVVSDVDVLRLERQTNDLKGELDATRLAMPRLEAALRESQQKLDETATHFRAEAMRELNQAKAEQAAQSATNTALQDRVDRTLVRAPLAGIVKQLKVNTVGGVVQPGMDLVEIVPLEDTLLVEARVRPADIAFLRPGQPAVVKLSAYDFSIYGGFPGTVEHISADTLTPERPGERPESYYLVRVRTRDNRPGGSAVQVPILPGMVATVDVLTGQKTVLHYLLKPIIKTRELAFRER</sequence>
<dbReference type="InterPro" id="IPR010129">
    <property type="entry name" value="T1SS_HlyD"/>
</dbReference>
<dbReference type="PANTHER" id="PTHR30386:SF26">
    <property type="entry name" value="TRANSPORT PROTEIN COMB"/>
    <property type="match status" value="1"/>
</dbReference>
<dbReference type="InterPro" id="IPR050739">
    <property type="entry name" value="MFP"/>
</dbReference>
<dbReference type="InterPro" id="IPR006144">
    <property type="entry name" value="Secretion_HlyD_CS"/>
</dbReference>
<comment type="subcellular location">
    <subcellularLocation>
        <location evidence="1 9">Cell inner membrane</location>
        <topology evidence="1 9">Single-pass membrane protein</topology>
    </subcellularLocation>
</comment>
<feature type="domain" description="AprE-like long alpha-helical hairpin" evidence="11">
    <location>
        <begin position="120"/>
        <end position="301"/>
    </location>
</feature>
<dbReference type="OrthoDB" id="9775513at2"/>
<evidence type="ECO:0000256" key="3">
    <source>
        <dbReference type="ARBA" id="ARBA00022448"/>
    </source>
</evidence>
<dbReference type="EMBL" id="CP038634">
    <property type="protein sequence ID" value="QBY49897.1"/>
    <property type="molecule type" value="Genomic_DNA"/>
</dbReference>
<evidence type="ECO:0000259" key="11">
    <source>
        <dbReference type="Pfam" id="PF25994"/>
    </source>
</evidence>
<evidence type="ECO:0000256" key="2">
    <source>
        <dbReference type="ARBA" id="ARBA00009477"/>
    </source>
</evidence>
<dbReference type="GO" id="GO:0005886">
    <property type="term" value="C:plasma membrane"/>
    <property type="evidence" value="ECO:0007669"/>
    <property type="project" value="UniProtKB-SubCell"/>
</dbReference>
<name>A0A4P7LBX0_9BURK</name>
<protein>
    <recommendedName>
        <fullName evidence="9">Membrane fusion protein (MFP) family protein</fullName>
    </recommendedName>
</protein>
<keyword evidence="3 9" id="KW-0813">Transport</keyword>